<gene>
    <name evidence="2" type="ORF">IAA37_04115</name>
</gene>
<organism evidence="2 3">
    <name type="scientific">Candidatus Eubacterium faecale</name>
    <dbReference type="NCBI Taxonomy" id="2838568"/>
    <lineage>
        <taxon>Bacteria</taxon>
        <taxon>Bacillati</taxon>
        <taxon>Bacillota</taxon>
        <taxon>Clostridia</taxon>
        <taxon>Eubacteriales</taxon>
        <taxon>Eubacteriaceae</taxon>
        <taxon>Eubacterium</taxon>
    </lineage>
</organism>
<evidence type="ECO:0000313" key="2">
    <source>
        <dbReference type="EMBL" id="HJB74842.1"/>
    </source>
</evidence>
<name>A0A9D2MHS7_9FIRM</name>
<evidence type="ECO:0000313" key="3">
    <source>
        <dbReference type="Proteomes" id="UP000823877"/>
    </source>
</evidence>
<protein>
    <submittedName>
        <fullName evidence="2">OadG family protein</fullName>
    </submittedName>
</protein>
<proteinExistence type="predicted"/>
<dbReference type="EMBL" id="DWXN01000009">
    <property type="protein sequence ID" value="HJB74842.1"/>
    <property type="molecule type" value="Genomic_DNA"/>
</dbReference>
<dbReference type="NCBIfam" id="NF040909">
    <property type="entry name" value="OadG_rel_small"/>
    <property type="match status" value="1"/>
</dbReference>
<sequence length="55" mass="6110">MALELHPDSWKETLPIMVIGMVGIFLVIGVIILITYGLNKLSQSGKKKGKKKEDK</sequence>
<evidence type="ECO:0000256" key="1">
    <source>
        <dbReference type="SAM" id="Phobius"/>
    </source>
</evidence>
<keyword evidence="1" id="KW-0812">Transmembrane</keyword>
<keyword evidence="1" id="KW-1133">Transmembrane helix</keyword>
<keyword evidence="1" id="KW-0472">Membrane</keyword>
<feature type="transmembrane region" description="Helical" evidence="1">
    <location>
        <begin position="16"/>
        <end position="38"/>
    </location>
</feature>
<reference evidence="2" key="2">
    <citation type="submission" date="2021-04" db="EMBL/GenBank/DDBJ databases">
        <authorList>
            <person name="Gilroy R."/>
        </authorList>
    </citation>
    <scope>NUCLEOTIDE SEQUENCE</scope>
    <source>
        <strain evidence="2">CHK188-16595</strain>
    </source>
</reference>
<dbReference type="Proteomes" id="UP000823877">
    <property type="component" value="Unassembled WGS sequence"/>
</dbReference>
<accession>A0A9D2MHS7</accession>
<reference evidence="2" key="1">
    <citation type="journal article" date="2021" name="PeerJ">
        <title>Extensive microbial diversity within the chicken gut microbiome revealed by metagenomics and culture.</title>
        <authorList>
            <person name="Gilroy R."/>
            <person name="Ravi A."/>
            <person name="Getino M."/>
            <person name="Pursley I."/>
            <person name="Horton D.L."/>
            <person name="Alikhan N.F."/>
            <person name="Baker D."/>
            <person name="Gharbi K."/>
            <person name="Hall N."/>
            <person name="Watson M."/>
            <person name="Adriaenssens E.M."/>
            <person name="Foster-Nyarko E."/>
            <person name="Jarju S."/>
            <person name="Secka A."/>
            <person name="Antonio M."/>
            <person name="Oren A."/>
            <person name="Chaudhuri R.R."/>
            <person name="La Ragione R."/>
            <person name="Hildebrand F."/>
            <person name="Pallen M.J."/>
        </authorList>
    </citation>
    <scope>NUCLEOTIDE SEQUENCE</scope>
    <source>
        <strain evidence="2">CHK188-16595</strain>
    </source>
</reference>
<dbReference type="AlphaFoldDB" id="A0A9D2MHS7"/>
<comment type="caution">
    <text evidence="2">The sequence shown here is derived from an EMBL/GenBank/DDBJ whole genome shotgun (WGS) entry which is preliminary data.</text>
</comment>